<dbReference type="Proteomes" id="UP000238430">
    <property type="component" value="Unassembled WGS sequence"/>
</dbReference>
<dbReference type="RefSeq" id="WP_106677921.1">
    <property type="nucleotide sequence ID" value="NZ_JACHWV010000001.1"/>
</dbReference>
<feature type="transmembrane region" description="Helical" evidence="6">
    <location>
        <begin position="247"/>
        <end position="266"/>
    </location>
</feature>
<keyword evidence="2" id="KW-1003">Cell membrane</keyword>
<protein>
    <submittedName>
        <fullName evidence="7">Sugar isomerase</fullName>
    </submittedName>
</protein>
<dbReference type="InterPro" id="IPR002797">
    <property type="entry name" value="Polysacc_synth"/>
</dbReference>
<feature type="transmembrane region" description="Helical" evidence="6">
    <location>
        <begin position="80"/>
        <end position="102"/>
    </location>
</feature>
<feature type="transmembrane region" description="Helical" evidence="6">
    <location>
        <begin position="391"/>
        <end position="411"/>
    </location>
</feature>
<keyword evidence="8" id="KW-1185">Reference proteome</keyword>
<feature type="transmembrane region" description="Helical" evidence="6">
    <location>
        <begin position="423"/>
        <end position="440"/>
    </location>
</feature>
<evidence type="ECO:0000256" key="3">
    <source>
        <dbReference type="ARBA" id="ARBA00022692"/>
    </source>
</evidence>
<proteinExistence type="predicted"/>
<evidence type="ECO:0000256" key="2">
    <source>
        <dbReference type="ARBA" id="ARBA00022475"/>
    </source>
</evidence>
<reference evidence="7 8" key="1">
    <citation type="submission" date="2018-03" db="EMBL/GenBank/DDBJ databases">
        <title>Mesoflavibacter sp. HG37 and Mesoflavibacter sp. HG96 sp.nov., two marine bacteria isolated from seawater of Western Pacific Ocean.</title>
        <authorList>
            <person name="Cheng H."/>
            <person name="Wu Y.-H."/>
            <person name="Guo L.-L."/>
            <person name="Xu X.-W."/>
        </authorList>
    </citation>
    <scope>NUCLEOTIDE SEQUENCE [LARGE SCALE GENOMIC DNA]</scope>
    <source>
        <strain evidence="7 8">KCTC 42117</strain>
    </source>
</reference>
<feature type="transmembrane region" description="Helical" evidence="6">
    <location>
        <begin position="12"/>
        <end position="32"/>
    </location>
</feature>
<evidence type="ECO:0000256" key="1">
    <source>
        <dbReference type="ARBA" id="ARBA00004651"/>
    </source>
</evidence>
<dbReference type="PANTHER" id="PTHR30250">
    <property type="entry name" value="PST FAMILY PREDICTED COLANIC ACID TRANSPORTER"/>
    <property type="match status" value="1"/>
</dbReference>
<dbReference type="AlphaFoldDB" id="A0A2T1NGQ8"/>
<feature type="transmembrane region" description="Helical" evidence="6">
    <location>
        <begin position="300"/>
        <end position="319"/>
    </location>
</feature>
<comment type="subcellular location">
    <subcellularLocation>
        <location evidence="1">Cell membrane</location>
        <topology evidence="1">Multi-pass membrane protein</topology>
    </subcellularLocation>
</comment>
<feature type="transmembrane region" description="Helical" evidence="6">
    <location>
        <begin position="446"/>
        <end position="466"/>
    </location>
</feature>
<dbReference type="GO" id="GO:0005886">
    <property type="term" value="C:plasma membrane"/>
    <property type="evidence" value="ECO:0007669"/>
    <property type="project" value="UniProtKB-SubCell"/>
</dbReference>
<feature type="transmembrane region" description="Helical" evidence="6">
    <location>
        <begin position="331"/>
        <end position="348"/>
    </location>
</feature>
<evidence type="ECO:0000313" key="8">
    <source>
        <dbReference type="Proteomes" id="UP000238430"/>
    </source>
</evidence>
<feature type="transmembrane region" description="Helical" evidence="6">
    <location>
        <begin position="122"/>
        <end position="140"/>
    </location>
</feature>
<dbReference type="OrthoDB" id="88014at2"/>
<evidence type="ECO:0000256" key="4">
    <source>
        <dbReference type="ARBA" id="ARBA00022989"/>
    </source>
</evidence>
<dbReference type="EMBL" id="PXOT01000020">
    <property type="protein sequence ID" value="PSG92057.1"/>
    <property type="molecule type" value="Genomic_DNA"/>
</dbReference>
<keyword evidence="7" id="KW-0413">Isomerase</keyword>
<accession>A0A2T1NGQ8</accession>
<keyword evidence="3 6" id="KW-0812">Transmembrane</keyword>
<evidence type="ECO:0000313" key="7">
    <source>
        <dbReference type="EMBL" id="PSG92057.1"/>
    </source>
</evidence>
<feature type="transmembrane region" description="Helical" evidence="6">
    <location>
        <begin position="179"/>
        <end position="197"/>
    </location>
</feature>
<keyword evidence="4 6" id="KW-1133">Transmembrane helix</keyword>
<feature type="transmembrane region" description="Helical" evidence="6">
    <location>
        <begin position="360"/>
        <end position="385"/>
    </location>
</feature>
<dbReference type="PANTHER" id="PTHR30250:SF11">
    <property type="entry name" value="O-ANTIGEN TRANSPORTER-RELATED"/>
    <property type="match status" value="1"/>
</dbReference>
<feature type="transmembrane region" description="Helical" evidence="6">
    <location>
        <begin position="156"/>
        <end position="173"/>
    </location>
</feature>
<dbReference type="GO" id="GO:0016853">
    <property type="term" value="F:isomerase activity"/>
    <property type="evidence" value="ECO:0007669"/>
    <property type="project" value="UniProtKB-KW"/>
</dbReference>
<gene>
    <name evidence="7" type="ORF">C7H61_05630</name>
</gene>
<sequence>MGIVVNQSIKNTVITYLGFGIGAINVVFLYTKFLSDDYFGLITFILSTANILMPLMAFGTHNTIIKFFSSFKTRQSQNGFLTLMLFLPLIVIIPLGFIGVLAYDTIGNWLAKENPIIKDYSWLIYVCAIAFAYFEVFYAWSKVHLHSVFGNFMKEVFHRLCISILLLALHFGYLNVQQLIYGIVIVYIVRMVVMKLYAFNLKLPVFKFVKIPKLSSVLKYSSLIIIAGSIANIILEIDKFMIGQFEALNNVAYYGVAIYIATVIGVPSRSMHQITNPLTAQFLNEKNKVELKKLYQKSSLNLFIISGFIFLAIIVNINQLYTMIPDNYSEGFLVVLVIGLAKLFDNLLGNNNAILFNSDYYRMVLVFGVMLAILTIILNLVFIPVYGINGAAYASCITIFVYNTVKLLFVYSKFKIQPFTKETLNSALLILVCAFGLFFWEFPFHSIINIGLKSLLLVLIYGLSVYKLNLSSEITEILNSFLKK</sequence>
<name>A0A2T1NGQ8_9FLAO</name>
<evidence type="ECO:0000256" key="5">
    <source>
        <dbReference type="ARBA" id="ARBA00023136"/>
    </source>
</evidence>
<evidence type="ECO:0000256" key="6">
    <source>
        <dbReference type="SAM" id="Phobius"/>
    </source>
</evidence>
<dbReference type="Pfam" id="PF01943">
    <property type="entry name" value="Polysacc_synt"/>
    <property type="match status" value="1"/>
</dbReference>
<keyword evidence="5 6" id="KW-0472">Membrane</keyword>
<feature type="transmembrane region" description="Helical" evidence="6">
    <location>
        <begin position="38"/>
        <end position="59"/>
    </location>
</feature>
<dbReference type="InterPro" id="IPR050833">
    <property type="entry name" value="Poly_Biosynth_Transport"/>
</dbReference>
<comment type="caution">
    <text evidence="7">The sequence shown here is derived from an EMBL/GenBank/DDBJ whole genome shotgun (WGS) entry which is preliminary data.</text>
</comment>
<organism evidence="7 8">
    <name type="scientific">Mesoflavibacter zeaxanthinifaciens subsp. sabulilitoris</name>
    <dbReference type="NCBI Taxonomy" id="1520893"/>
    <lineage>
        <taxon>Bacteria</taxon>
        <taxon>Pseudomonadati</taxon>
        <taxon>Bacteroidota</taxon>
        <taxon>Flavobacteriia</taxon>
        <taxon>Flavobacteriales</taxon>
        <taxon>Flavobacteriaceae</taxon>
        <taxon>Mesoflavibacter</taxon>
    </lineage>
</organism>
<feature type="transmembrane region" description="Helical" evidence="6">
    <location>
        <begin position="217"/>
        <end position="235"/>
    </location>
</feature>